<dbReference type="Proteomes" id="UP000282184">
    <property type="component" value="Unassembled WGS sequence"/>
</dbReference>
<reference evidence="1 2" key="1">
    <citation type="submission" date="2018-12" db="EMBL/GenBank/DDBJ databases">
        <title>Hymenobacter gummosus sp. nov., isolated from a spring.</title>
        <authorList>
            <person name="Nie L."/>
        </authorList>
    </citation>
    <scope>NUCLEOTIDE SEQUENCE [LARGE SCALE GENOMIC DNA]</scope>
    <source>
        <strain evidence="1 2">KCTC 52166</strain>
    </source>
</reference>
<proteinExistence type="predicted"/>
<dbReference type="Pfam" id="PF13585">
    <property type="entry name" value="CHU_C"/>
    <property type="match status" value="1"/>
</dbReference>
<evidence type="ECO:0000313" key="1">
    <source>
        <dbReference type="EMBL" id="RTQ52579.1"/>
    </source>
</evidence>
<dbReference type="RefSeq" id="WP_126692235.1">
    <property type="nucleotide sequence ID" value="NZ_RXOF01000002.1"/>
</dbReference>
<dbReference type="OrthoDB" id="1490014at2"/>
<name>A0A3S0HBX2_9BACT</name>
<sequence>MPLLLRFYRELLLLAAALLLLLPAARATHIVGGELDLQYQRSNIYRVSLTLYFDAINGNSGALDPSATIGIFERGSNRRLRNLDLPLTQNTFVPYTNIACTIGSLSTRRLVYSTELELPANTYNAPGGYYIAMERCCRNGVIGNIQNAPDAGQTFYLEFPAVVQGGQPFRNSSPRIFPPLSDYACLGELFYFDFGGQDADGDSLVYDMVTPLNGHASTFDPRPAAPFPAPYAPIRWSTGLSQTNQMPGNPTLGIHPRSGRLTVRPTRLGLYVFGVRCAEYRRGVKIGEVRRDFQLLVIACSPNQTPQMTVRGPGPGGQPPYRPGRDTLRLLPGPNRCLSLRFTDPDPTSRLSVELRAVNFPQTQVPVPSITQGMVRGPGMPDTLTATLCFPACFNTRGRVYQLDVIVADNGCSLPRRDTVRVAFTAQAPPNQVPSVAMVAPPTQFPISARVGDLVEVELLGLDADQDVVSLELTGRGFTPASVGAQLLAVTSGPGRATARLSWRVDCRAVARGLHEFEIVAAANPCQERQTSTVLVIPVRVQYANVAPVLTSSFPPASSAPGAPPVVIRLPLGGVYEATLNGTDADQDQLTMTAAAGINLAAAGMTFRPSTGPGRAAATFRWEANCEAARAEPLDVTFTLSDQTCQPQPQQRVVRFEVERPPVPDFLPPNVFTPDGNGLNDHFELASMLPPDFCDQRFAGVKVFSRWGNRVYESKERSFRWNGRGVAAGVYYYQVEFTDGRRFKGTVTVLPK</sequence>
<accession>A0A3S0HBX2</accession>
<organism evidence="1 2">
    <name type="scientific">Hymenobacter gummosus</name>
    <dbReference type="NCBI Taxonomy" id="1776032"/>
    <lineage>
        <taxon>Bacteria</taxon>
        <taxon>Pseudomonadati</taxon>
        <taxon>Bacteroidota</taxon>
        <taxon>Cytophagia</taxon>
        <taxon>Cytophagales</taxon>
        <taxon>Hymenobacteraceae</taxon>
        <taxon>Hymenobacter</taxon>
    </lineage>
</organism>
<dbReference type="EMBL" id="RXOF01000002">
    <property type="protein sequence ID" value="RTQ52579.1"/>
    <property type="molecule type" value="Genomic_DNA"/>
</dbReference>
<keyword evidence="2" id="KW-1185">Reference proteome</keyword>
<dbReference type="AlphaFoldDB" id="A0A3S0HBX2"/>
<protein>
    <submittedName>
        <fullName evidence="1">Gliding motility-associated C-terminal domain-containing protein</fullName>
    </submittedName>
</protein>
<comment type="caution">
    <text evidence="1">The sequence shown here is derived from an EMBL/GenBank/DDBJ whole genome shotgun (WGS) entry which is preliminary data.</text>
</comment>
<evidence type="ECO:0000313" key="2">
    <source>
        <dbReference type="Proteomes" id="UP000282184"/>
    </source>
</evidence>
<gene>
    <name evidence="1" type="ORF">EJV47_06090</name>
</gene>